<protein>
    <recommendedName>
        <fullName evidence="2">PWWP domain-containing protein</fullName>
    </recommendedName>
</protein>
<gene>
    <name evidence="3" type="ORF">ASPSYDRAFT_143626</name>
</gene>
<reference evidence="4" key="1">
    <citation type="journal article" date="2017" name="Genome Biol.">
        <title>Comparative genomics reveals high biological diversity and specific adaptations in the industrially and medically important fungal genus Aspergillus.</title>
        <authorList>
            <person name="de Vries R.P."/>
            <person name="Riley R."/>
            <person name="Wiebenga A."/>
            <person name="Aguilar-Osorio G."/>
            <person name="Amillis S."/>
            <person name="Uchima C.A."/>
            <person name="Anderluh G."/>
            <person name="Asadollahi M."/>
            <person name="Askin M."/>
            <person name="Barry K."/>
            <person name="Battaglia E."/>
            <person name="Bayram O."/>
            <person name="Benocci T."/>
            <person name="Braus-Stromeyer S.A."/>
            <person name="Caldana C."/>
            <person name="Canovas D."/>
            <person name="Cerqueira G.C."/>
            <person name="Chen F."/>
            <person name="Chen W."/>
            <person name="Choi C."/>
            <person name="Clum A."/>
            <person name="Dos Santos R.A."/>
            <person name="Damasio A.R."/>
            <person name="Diallinas G."/>
            <person name="Emri T."/>
            <person name="Fekete E."/>
            <person name="Flipphi M."/>
            <person name="Freyberg S."/>
            <person name="Gallo A."/>
            <person name="Gournas C."/>
            <person name="Habgood R."/>
            <person name="Hainaut M."/>
            <person name="Harispe M.L."/>
            <person name="Henrissat B."/>
            <person name="Hilden K.S."/>
            <person name="Hope R."/>
            <person name="Hossain A."/>
            <person name="Karabika E."/>
            <person name="Karaffa L."/>
            <person name="Karanyi Z."/>
            <person name="Krasevec N."/>
            <person name="Kuo A."/>
            <person name="Kusch H."/>
            <person name="LaButti K."/>
            <person name="Lagendijk E.L."/>
            <person name="Lapidus A."/>
            <person name="Levasseur A."/>
            <person name="Lindquist E."/>
            <person name="Lipzen A."/>
            <person name="Logrieco A.F."/>
            <person name="MacCabe A."/>
            <person name="Maekelae M.R."/>
            <person name="Malavazi I."/>
            <person name="Melin P."/>
            <person name="Meyer V."/>
            <person name="Mielnichuk N."/>
            <person name="Miskei M."/>
            <person name="Molnar A.P."/>
            <person name="Mule G."/>
            <person name="Ngan C.Y."/>
            <person name="Orejas M."/>
            <person name="Orosz E."/>
            <person name="Ouedraogo J.P."/>
            <person name="Overkamp K.M."/>
            <person name="Park H.-S."/>
            <person name="Perrone G."/>
            <person name="Piumi F."/>
            <person name="Punt P.J."/>
            <person name="Ram A.F."/>
            <person name="Ramon A."/>
            <person name="Rauscher S."/>
            <person name="Record E."/>
            <person name="Riano-Pachon D.M."/>
            <person name="Robert V."/>
            <person name="Roehrig J."/>
            <person name="Ruller R."/>
            <person name="Salamov A."/>
            <person name="Salih N.S."/>
            <person name="Samson R.A."/>
            <person name="Sandor E."/>
            <person name="Sanguinetti M."/>
            <person name="Schuetze T."/>
            <person name="Sepcic K."/>
            <person name="Shelest E."/>
            <person name="Sherlock G."/>
            <person name="Sophianopoulou V."/>
            <person name="Squina F.M."/>
            <person name="Sun H."/>
            <person name="Susca A."/>
            <person name="Todd R.B."/>
            <person name="Tsang A."/>
            <person name="Unkles S.E."/>
            <person name="van de Wiele N."/>
            <person name="van Rossen-Uffink D."/>
            <person name="Oliveira J.V."/>
            <person name="Vesth T.C."/>
            <person name="Visser J."/>
            <person name="Yu J.-H."/>
            <person name="Zhou M."/>
            <person name="Andersen M.R."/>
            <person name="Archer D.B."/>
            <person name="Baker S.E."/>
            <person name="Benoit I."/>
            <person name="Brakhage A.A."/>
            <person name="Braus G.H."/>
            <person name="Fischer R."/>
            <person name="Frisvad J.C."/>
            <person name="Goldman G.H."/>
            <person name="Houbraken J."/>
            <person name="Oakley B."/>
            <person name="Pocsi I."/>
            <person name="Scazzocchio C."/>
            <person name="Seiboth B."/>
            <person name="vanKuyk P.A."/>
            <person name="Wortman J."/>
            <person name="Dyer P.S."/>
            <person name="Grigoriev I.V."/>
        </authorList>
    </citation>
    <scope>NUCLEOTIDE SEQUENCE [LARGE SCALE GENOMIC DNA]</scope>
    <source>
        <strain evidence="4">CBS 593.65</strain>
    </source>
</reference>
<keyword evidence="4" id="KW-1185">Reference proteome</keyword>
<evidence type="ECO:0000256" key="1">
    <source>
        <dbReference type="SAM" id="MobiDB-lite"/>
    </source>
</evidence>
<dbReference type="Pfam" id="PF00855">
    <property type="entry name" value="PWWP"/>
    <property type="match status" value="1"/>
</dbReference>
<dbReference type="SUPFAM" id="SSF63748">
    <property type="entry name" value="Tudor/PWWP/MBT"/>
    <property type="match status" value="1"/>
</dbReference>
<dbReference type="EMBL" id="KV878583">
    <property type="protein sequence ID" value="OJJ63165.1"/>
    <property type="molecule type" value="Genomic_DNA"/>
</dbReference>
<feature type="compositionally biased region" description="Low complexity" evidence="1">
    <location>
        <begin position="351"/>
        <end position="361"/>
    </location>
</feature>
<feature type="domain" description="PWWP" evidence="2">
    <location>
        <begin position="137"/>
        <end position="220"/>
    </location>
</feature>
<feature type="region of interest" description="Disordered" evidence="1">
    <location>
        <begin position="1"/>
        <end position="129"/>
    </location>
</feature>
<feature type="compositionally biased region" description="Basic and acidic residues" evidence="1">
    <location>
        <begin position="278"/>
        <end position="297"/>
    </location>
</feature>
<name>A0A1L9TUT6_9EURO</name>
<dbReference type="STRING" id="1036612.A0A1L9TUT6"/>
<dbReference type="InterPro" id="IPR035441">
    <property type="entry name" value="TFIIS/LEDGF_dom_sf"/>
</dbReference>
<accession>A0A1L9TUT6</accession>
<dbReference type="OrthoDB" id="62853at2759"/>
<dbReference type="GeneID" id="63757430"/>
<feature type="region of interest" description="Disordered" evidence="1">
    <location>
        <begin position="487"/>
        <end position="593"/>
    </location>
</feature>
<feature type="compositionally biased region" description="Basic and acidic residues" evidence="1">
    <location>
        <begin position="568"/>
        <end position="593"/>
    </location>
</feature>
<dbReference type="AlphaFoldDB" id="A0A1L9TUT6"/>
<feature type="compositionally biased region" description="Basic and acidic residues" evidence="1">
    <location>
        <begin position="487"/>
        <end position="530"/>
    </location>
</feature>
<dbReference type="GO" id="GO:0005739">
    <property type="term" value="C:mitochondrion"/>
    <property type="evidence" value="ECO:0007669"/>
    <property type="project" value="InterPro"/>
</dbReference>
<dbReference type="Proteomes" id="UP000184356">
    <property type="component" value="Unassembled WGS sequence"/>
</dbReference>
<evidence type="ECO:0000259" key="2">
    <source>
        <dbReference type="PROSITE" id="PS50812"/>
    </source>
</evidence>
<dbReference type="SMART" id="SM00293">
    <property type="entry name" value="PWWP"/>
    <property type="match status" value="1"/>
</dbReference>
<dbReference type="PANTHER" id="PTHR22910:SF6">
    <property type="entry name" value="PROTEIN MGARP"/>
    <property type="match status" value="1"/>
</dbReference>
<sequence length="593" mass="64720">MAEANTTPSAPAPEAGEASAERAPAELQAGSQEPATEPTKENTEKEANGADEKPAESTTAQEDKKESSDAAAEKPNTSTESADAKKSDEGTAAPEPNGTPKSTKKSTAKRKSTGGDTKSKLNRKKSMTRITQLDAKAGDYYLARLRSFAPWPAILCDEEILPQTLLESRPVTAQREDGTYREDYADGGKRAAERTFPVMFLHTNEFAWIPNTDLTPLDPATCKDVSEKGKSKSLVAAYGVAAEGHDLAHFKEMLADHQRAIQQEEEEREAAAASKAAAKAERDAKKNKRKSMDIHDDVDMEDDGGGKPAKSSKKRKKDAEAESEKPSKTPKTGTKLKLTTPKAPTEESGKKAAGSSKAKQSASKKGKKAAAGEGSDESGSVPKDPEPQVNLEEAKKKREREVLFVRHRLQKGFISRDHPPKEEEMSQMSVYFNKLEKLGDLEVSIIRETKIHKVLRMIIKLPNIPRDEEFNFRKRALDILSKWKNVLDSDRGTPSQEKDEKPKANGVSKEKEGTETPSKTEKEDDTKLDSPEQDTPMPDADDKKTEETPAAAKSDVDKEAPEPATGEAAEKEDEKKEKPAEEAAEEKTAEAAA</sequence>
<dbReference type="InterPro" id="IPR000313">
    <property type="entry name" value="PWWP_dom"/>
</dbReference>
<dbReference type="VEuPathDB" id="FungiDB:ASPSYDRAFT_143626"/>
<dbReference type="RefSeq" id="XP_040706971.1">
    <property type="nucleotide sequence ID" value="XM_040841357.1"/>
</dbReference>
<feature type="region of interest" description="Disordered" evidence="1">
    <location>
        <begin position="260"/>
        <end position="398"/>
    </location>
</feature>
<feature type="compositionally biased region" description="Basic residues" evidence="1">
    <location>
        <begin position="102"/>
        <end position="112"/>
    </location>
</feature>
<feature type="compositionally biased region" description="Low complexity" evidence="1">
    <location>
        <begin position="8"/>
        <end position="18"/>
    </location>
</feature>
<dbReference type="Gene3D" id="1.20.930.10">
    <property type="entry name" value="Conserved domain common to transcription factors TFIIS, elongin A, CRSP70"/>
    <property type="match status" value="1"/>
</dbReference>
<feature type="compositionally biased region" description="Basic and acidic residues" evidence="1">
    <location>
        <begin position="38"/>
        <end position="72"/>
    </location>
</feature>
<dbReference type="InterPro" id="IPR026093">
    <property type="entry name" value="MGARP"/>
</dbReference>
<organism evidence="3 4">
    <name type="scientific">Aspergillus sydowii CBS 593.65</name>
    <dbReference type="NCBI Taxonomy" id="1036612"/>
    <lineage>
        <taxon>Eukaryota</taxon>
        <taxon>Fungi</taxon>
        <taxon>Dikarya</taxon>
        <taxon>Ascomycota</taxon>
        <taxon>Pezizomycotina</taxon>
        <taxon>Eurotiomycetes</taxon>
        <taxon>Eurotiomycetidae</taxon>
        <taxon>Eurotiales</taxon>
        <taxon>Aspergillaceae</taxon>
        <taxon>Aspergillus</taxon>
        <taxon>Aspergillus subgen. Nidulantes</taxon>
    </lineage>
</organism>
<dbReference type="Gene3D" id="2.30.30.140">
    <property type="match status" value="1"/>
</dbReference>
<proteinExistence type="predicted"/>
<feature type="compositionally biased region" description="Low complexity" evidence="1">
    <location>
        <begin position="329"/>
        <end position="343"/>
    </location>
</feature>
<dbReference type="PANTHER" id="PTHR22910">
    <property type="entry name" value="PROTEIN MGARP"/>
    <property type="match status" value="1"/>
</dbReference>
<evidence type="ECO:0000313" key="3">
    <source>
        <dbReference type="EMBL" id="OJJ63165.1"/>
    </source>
</evidence>
<evidence type="ECO:0000313" key="4">
    <source>
        <dbReference type="Proteomes" id="UP000184356"/>
    </source>
</evidence>
<feature type="compositionally biased region" description="Basic and acidic residues" evidence="1">
    <location>
        <begin position="317"/>
        <end position="327"/>
    </location>
</feature>
<dbReference type="PROSITE" id="PS50812">
    <property type="entry name" value="PWWP"/>
    <property type="match status" value="1"/>
</dbReference>